<dbReference type="EMBL" id="JABWGN010000008">
    <property type="protein sequence ID" value="NUW34034.1"/>
    <property type="molecule type" value="Genomic_DNA"/>
</dbReference>
<comment type="caution">
    <text evidence="1">The sequence shown here is derived from an EMBL/GenBank/DDBJ whole genome shotgun (WGS) entry which is preliminary data.</text>
</comment>
<proteinExistence type="predicted"/>
<keyword evidence="2" id="KW-1185">Reference proteome</keyword>
<dbReference type="AlphaFoldDB" id="A0A7Y6I9C5"/>
<dbReference type="Proteomes" id="UP000586042">
    <property type="component" value="Unassembled WGS sequence"/>
</dbReference>
<gene>
    <name evidence="1" type="ORF">HTZ77_21730</name>
</gene>
<protein>
    <submittedName>
        <fullName evidence="1">Uncharacterized protein</fullName>
    </submittedName>
</protein>
<reference evidence="1 2" key="1">
    <citation type="submission" date="2020-06" db="EMBL/GenBank/DDBJ databases">
        <title>Nonomuraea sp. SMC257, a novel actinomycete isolated from soil.</title>
        <authorList>
            <person name="Chanama M."/>
        </authorList>
    </citation>
    <scope>NUCLEOTIDE SEQUENCE [LARGE SCALE GENOMIC DNA]</scope>
    <source>
        <strain evidence="1 2">SMC257</strain>
    </source>
</reference>
<accession>A0A7Y6I9C5</accession>
<evidence type="ECO:0000313" key="1">
    <source>
        <dbReference type="EMBL" id="NUW34034.1"/>
    </source>
</evidence>
<name>A0A7Y6I9C5_9ACTN</name>
<dbReference type="RefSeq" id="WP_175591485.1">
    <property type="nucleotide sequence ID" value="NZ_JABWGN010000008.1"/>
</dbReference>
<evidence type="ECO:0000313" key="2">
    <source>
        <dbReference type="Proteomes" id="UP000586042"/>
    </source>
</evidence>
<sequence length="117" mass="12321">MAEAAPGIESHKSIDYRVWDHGPQPSGFTVTDNGADGGLEVSGTCPACHGWTVTPWPYGAVGSKGVLGSLLGRGAPAPTRPAGRRTVYCECGHLHPNRPETAWDYGCGAFWTVELPS</sequence>
<organism evidence="1 2">
    <name type="scientific">Nonomuraea montanisoli</name>
    <dbReference type="NCBI Taxonomy" id="2741721"/>
    <lineage>
        <taxon>Bacteria</taxon>
        <taxon>Bacillati</taxon>
        <taxon>Actinomycetota</taxon>
        <taxon>Actinomycetes</taxon>
        <taxon>Streptosporangiales</taxon>
        <taxon>Streptosporangiaceae</taxon>
        <taxon>Nonomuraea</taxon>
    </lineage>
</organism>